<evidence type="ECO:0000256" key="3">
    <source>
        <dbReference type="ARBA" id="ARBA00022448"/>
    </source>
</evidence>
<evidence type="ECO:0000313" key="6">
    <source>
        <dbReference type="EMBL" id="KAK3254393.1"/>
    </source>
</evidence>
<keyword evidence="5" id="KW-0653">Protein transport</keyword>
<proteinExistence type="inferred from homology"/>
<name>A0AAE0F7A1_9CHLO</name>
<evidence type="ECO:0000256" key="4">
    <source>
        <dbReference type="ARBA" id="ARBA00022753"/>
    </source>
</evidence>
<dbReference type="InterPro" id="IPR029705">
    <property type="entry name" value="VPS35L"/>
</dbReference>
<keyword evidence="3" id="KW-0813">Transport</keyword>
<accession>A0AAE0F7A1</accession>
<dbReference type="Proteomes" id="UP001190700">
    <property type="component" value="Unassembled WGS sequence"/>
</dbReference>
<evidence type="ECO:0000256" key="2">
    <source>
        <dbReference type="ARBA" id="ARBA00010704"/>
    </source>
</evidence>
<dbReference type="EMBL" id="LGRX02023643">
    <property type="protein sequence ID" value="KAK3254393.1"/>
    <property type="molecule type" value="Genomic_DNA"/>
</dbReference>
<comment type="subcellular location">
    <subcellularLocation>
        <location evidence="1">Endosome</location>
    </subcellularLocation>
</comment>
<gene>
    <name evidence="6" type="ORF">CYMTET_36387</name>
</gene>
<dbReference type="GO" id="GO:0032456">
    <property type="term" value="P:endocytic recycling"/>
    <property type="evidence" value="ECO:0007669"/>
    <property type="project" value="InterPro"/>
</dbReference>
<keyword evidence="4" id="KW-0967">Endosome</keyword>
<dbReference type="GO" id="GO:0015031">
    <property type="term" value="P:protein transport"/>
    <property type="evidence" value="ECO:0007669"/>
    <property type="project" value="UniProtKB-KW"/>
</dbReference>
<evidence type="ECO:0000313" key="7">
    <source>
        <dbReference type="Proteomes" id="UP001190700"/>
    </source>
</evidence>
<protein>
    <submittedName>
        <fullName evidence="6">Uncharacterized protein</fullName>
    </submittedName>
</protein>
<organism evidence="6 7">
    <name type="scientific">Cymbomonas tetramitiformis</name>
    <dbReference type="NCBI Taxonomy" id="36881"/>
    <lineage>
        <taxon>Eukaryota</taxon>
        <taxon>Viridiplantae</taxon>
        <taxon>Chlorophyta</taxon>
        <taxon>Pyramimonadophyceae</taxon>
        <taxon>Pyramimonadales</taxon>
        <taxon>Pyramimonadaceae</taxon>
        <taxon>Cymbomonas</taxon>
    </lineage>
</organism>
<sequence length="718" mass="80187">MVTHGGQDTCTNWFYKIGAVSDLLPRIYLEMAIVRCYHFLQREAPVKIFERLAAMIRGLSDPLAAIYARTYLIRRGAALLPYEKGYLISTIADFMPLYRRLQSGEFDKRIVANGFNRTTYLHLLEPGVEWLLSRACWHATRPTLQRISRLVASPTGPPPPHLMRCFINALPSDFVAQGALAMAMLIKKSGADVLEGLKAPRKDGVPVAMDEVARSTLSDIAASFRGLGEKLCESSPPQEQQLQLVNEVWRIVAKWQLLEEYLKVADIFVEYTLIHLGRQELDVLLRDIFRHVSSIKMMEPVPLSFLESLIFRILERYRDLTEVLALDHFMPIVDVFHSDAKHAVATRLLRTVAAPSAPPIRDPVAMHFVFEQARVVHDTVDNMSPDSTRSEASRILVNFCRKVEFGRDLEQHLNFLVDCRRCFSRMEAVQEQLVHSANLLCVTALRLTRGQHTKRTTAFVKACVAYNQITIPSILDTMRQLRLFVLSAETALMNALVPQAEALLRSAVTAAAEAVGKGEDGARQVLERLTSDNEAAFINFVRNLTSLLVVVPGNPEPKKGPMYLLQGLLKVLDDFPWAATGDGQAQVYISLVPLTAALAQERLPYHIAAIESNDILYAGDPSYQEELIELTHSLVKKVVGLLSADGSQKSGSSGLTGRLQGLRLLDMCNTVTVACETNSELLTLTKGLLREAQRVLPPNDGYLQKTIRFTSQFAAERD</sequence>
<comment type="caution">
    <text evidence="6">The sequence shown here is derived from an EMBL/GenBank/DDBJ whole genome shotgun (WGS) entry which is preliminary data.</text>
</comment>
<keyword evidence="7" id="KW-1185">Reference proteome</keyword>
<evidence type="ECO:0000256" key="1">
    <source>
        <dbReference type="ARBA" id="ARBA00004177"/>
    </source>
</evidence>
<dbReference type="PANTHER" id="PTHR13673:SF0">
    <property type="entry name" value="VPS35 ENDOSOMAL PROTEIN-SORTING FACTOR-LIKE"/>
    <property type="match status" value="1"/>
</dbReference>
<reference evidence="6 7" key="1">
    <citation type="journal article" date="2015" name="Genome Biol. Evol.">
        <title>Comparative Genomics of a Bacterivorous Green Alga Reveals Evolutionary Causalities and Consequences of Phago-Mixotrophic Mode of Nutrition.</title>
        <authorList>
            <person name="Burns J.A."/>
            <person name="Paasch A."/>
            <person name="Narechania A."/>
            <person name="Kim E."/>
        </authorList>
    </citation>
    <scope>NUCLEOTIDE SEQUENCE [LARGE SCALE GENOMIC DNA]</scope>
    <source>
        <strain evidence="6 7">PLY_AMNH</strain>
    </source>
</reference>
<dbReference type="AlphaFoldDB" id="A0AAE0F7A1"/>
<evidence type="ECO:0000256" key="5">
    <source>
        <dbReference type="ARBA" id="ARBA00022927"/>
    </source>
</evidence>
<dbReference type="PANTHER" id="PTHR13673">
    <property type="entry name" value="ESOPHAGEAL CANCER ASSOCIATED PROTEIN"/>
    <property type="match status" value="1"/>
</dbReference>
<comment type="similarity">
    <text evidence="2">Belongs to the VPS35L family.</text>
</comment>
<dbReference type="GO" id="GO:0005768">
    <property type="term" value="C:endosome"/>
    <property type="evidence" value="ECO:0007669"/>
    <property type="project" value="UniProtKB-SubCell"/>
</dbReference>